<feature type="coiled-coil region" evidence="1">
    <location>
        <begin position="269"/>
        <end position="307"/>
    </location>
</feature>
<evidence type="ECO:0000256" key="1">
    <source>
        <dbReference type="SAM" id="Coils"/>
    </source>
</evidence>
<sequence>MSDDIEQRLTAASEAVREREVATARGEELLRRIEAATGAIDGLAALLAREQQDVDRLEGLSLTRVLASLRGDRNDALARERAETDAARYRVAEAEARLASMRREYAVLRARLAELDRAPNELAAVLDERERRLRESGDPRQAPLLELAGERGRLTAEVRETDEALRAAGRAAQALHLARDKLGSASSWSTYDTFFGGGVVGSVIKHSRLDEAAQAAARADQCLAVLRTELADVSDVPLGGPQLAIDGTTRFVDVWFDNIFTDLSVRDRIMTAQRNIEQSIQRVAEVRDRLTQRAAEARTRLAAIDAERRNLLTPR</sequence>
<proteinExistence type="predicted"/>
<reference evidence="2" key="1">
    <citation type="submission" date="2020-10" db="EMBL/GenBank/DDBJ databases">
        <title>Sequencing the genomes of 1000 actinobacteria strains.</title>
        <authorList>
            <person name="Klenk H.-P."/>
        </authorList>
    </citation>
    <scope>NUCLEOTIDE SEQUENCE</scope>
    <source>
        <strain evidence="2">DSM 46832</strain>
    </source>
</reference>
<evidence type="ECO:0000313" key="2">
    <source>
        <dbReference type="EMBL" id="MBE1489040.1"/>
    </source>
</evidence>
<feature type="coiled-coil region" evidence="1">
    <location>
        <begin position="84"/>
        <end position="118"/>
    </location>
</feature>
<organism evidence="2 3">
    <name type="scientific">Plantactinospora soyae</name>
    <dbReference type="NCBI Taxonomy" id="1544732"/>
    <lineage>
        <taxon>Bacteria</taxon>
        <taxon>Bacillati</taxon>
        <taxon>Actinomycetota</taxon>
        <taxon>Actinomycetes</taxon>
        <taxon>Micromonosporales</taxon>
        <taxon>Micromonosporaceae</taxon>
        <taxon>Plantactinospora</taxon>
    </lineage>
</organism>
<protein>
    <submittedName>
        <fullName evidence="2">Chromosome segregation ATPase</fullName>
    </submittedName>
</protein>
<keyword evidence="1" id="KW-0175">Coiled coil</keyword>
<dbReference type="EMBL" id="JADBEB010000001">
    <property type="protein sequence ID" value="MBE1489040.1"/>
    <property type="molecule type" value="Genomic_DNA"/>
</dbReference>
<comment type="caution">
    <text evidence="2">The sequence shown here is derived from an EMBL/GenBank/DDBJ whole genome shotgun (WGS) entry which is preliminary data.</text>
</comment>
<dbReference type="RefSeq" id="WP_192768585.1">
    <property type="nucleotide sequence ID" value="NZ_JADBEB010000001.1"/>
</dbReference>
<evidence type="ECO:0000313" key="3">
    <source>
        <dbReference type="Proteomes" id="UP000649753"/>
    </source>
</evidence>
<dbReference type="Proteomes" id="UP000649753">
    <property type="component" value="Unassembled WGS sequence"/>
</dbReference>
<dbReference type="AlphaFoldDB" id="A0A927MDE1"/>
<keyword evidence="3" id="KW-1185">Reference proteome</keyword>
<gene>
    <name evidence="2" type="ORF">H4W31_004678</name>
</gene>
<name>A0A927MDE1_9ACTN</name>
<accession>A0A927MDE1</accession>